<name>A0A9Q0KRN1_9MAGN</name>
<keyword evidence="2" id="KW-1185">Reference proteome</keyword>
<dbReference type="AlphaFoldDB" id="A0A9Q0KRN1"/>
<reference evidence="1" key="1">
    <citation type="journal article" date="2023" name="Plant J.">
        <title>The genome of the king protea, Protea cynaroides.</title>
        <authorList>
            <person name="Chang J."/>
            <person name="Duong T.A."/>
            <person name="Schoeman C."/>
            <person name="Ma X."/>
            <person name="Roodt D."/>
            <person name="Barker N."/>
            <person name="Li Z."/>
            <person name="Van de Peer Y."/>
            <person name="Mizrachi E."/>
        </authorList>
    </citation>
    <scope>NUCLEOTIDE SEQUENCE</scope>
    <source>
        <tissue evidence="1">Young leaves</tissue>
    </source>
</reference>
<evidence type="ECO:0000313" key="1">
    <source>
        <dbReference type="EMBL" id="KAJ4975379.1"/>
    </source>
</evidence>
<dbReference type="Proteomes" id="UP001141806">
    <property type="component" value="Unassembled WGS sequence"/>
</dbReference>
<protein>
    <submittedName>
        <fullName evidence="1">Uncharacterized protein</fullName>
    </submittedName>
</protein>
<dbReference type="EMBL" id="JAMYWD010000003">
    <property type="protein sequence ID" value="KAJ4975379.1"/>
    <property type="molecule type" value="Genomic_DNA"/>
</dbReference>
<evidence type="ECO:0000313" key="2">
    <source>
        <dbReference type="Proteomes" id="UP001141806"/>
    </source>
</evidence>
<sequence length="106" mass="11864">MVEDPKIERKVVTIFDKSESKIEEGSWGGFSKERASKGRNCRNWVDGSKERLSEFNSSSVLIYFQVPLLVKNEGGDFVGFRGNHSATLSRNALKADLLVPILLGFK</sequence>
<accession>A0A9Q0KRN1</accession>
<proteinExistence type="predicted"/>
<organism evidence="1 2">
    <name type="scientific">Protea cynaroides</name>
    <dbReference type="NCBI Taxonomy" id="273540"/>
    <lineage>
        <taxon>Eukaryota</taxon>
        <taxon>Viridiplantae</taxon>
        <taxon>Streptophyta</taxon>
        <taxon>Embryophyta</taxon>
        <taxon>Tracheophyta</taxon>
        <taxon>Spermatophyta</taxon>
        <taxon>Magnoliopsida</taxon>
        <taxon>Proteales</taxon>
        <taxon>Proteaceae</taxon>
        <taxon>Protea</taxon>
    </lineage>
</organism>
<comment type="caution">
    <text evidence="1">The sequence shown here is derived from an EMBL/GenBank/DDBJ whole genome shotgun (WGS) entry which is preliminary data.</text>
</comment>
<gene>
    <name evidence="1" type="ORF">NE237_000485</name>
</gene>